<keyword evidence="3" id="KW-1185">Reference proteome</keyword>
<organism evidence="2 3">
    <name type="scientific">Racocetra fulgida</name>
    <dbReference type="NCBI Taxonomy" id="60492"/>
    <lineage>
        <taxon>Eukaryota</taxon>
        <taxon>Fungi</taxon>
        <taxon>Fungi incertae sedis</taxon>
        <taxon>Mucoromycota</taxon>
        <taxon>Glomeromycotina</taxon>
        <taxon>Glomeromycetes</taxon>
        <taxon>Diversisporales</taxon>
        <taxon>Gigasporaceae</taxon>
        <taxon>Racocetra</taxon>
    </lineage>
</organism>
<accession>A0A9N8VJ49</accession>
<dbReference type="EMBL" id="CAJVPZ010000212">
    <property type="protein sequence ID" value="CAG8457398.1"/>
    <property type="molecule type" value="Genomic_DNA"/>
</dbReference>
<evidence type="ECO:0000313" key="3">
    <source>
        <dbReference type="Proteomes" id="UP000789396"/>
    </source>
</evidence>
<evidence type="ECO:0000313" key="2">
    <source>
        <dbReference type="EMBL" id="CAG8457398.1"/>
    </source>
</evidence>
<dbReference type="EMBL" id="CAJVPZ010000212">
    <property type="protein sequence ID" value="CAG8457380.1"/>
    <property type="molecule type" value="Genomic_DNA"/>
</dbReference>
<protein>
    <submittedName>
        <fullName evidence="1">18046_t:CDS:1</fullName>
    </submittedName>
    <submittedName>
        <fullName evidence="2">18047_t:CDS:1</fullName>
    </submittedName>
</protein>
<comment type="caution">
    <text evidence="2">The sequence shown here is derived from an EMBL/GenBank/DDBJ whole genome shotgun (WGS) entry which is preliminary data.</text>
</comment>
<gene>
    <name evidence="1" type="ORF">RFULGI_LOCUS524</name>
    <name evidence="2" type="ORF">RFULGI_LOCUS525</name>
</gene>
<sequence>MSFSITQLTIIDLDEDNSYFDLCNDIFLAPTLILTSLSENQHQSTSNLTSFPPWQPSYSLISLSHRF</sequence>
<dbReference type="OrthoDB" id="2304203at2759"/>
<dbReference type="AlphaFoldDB" id="A0A9N8VJ49"/>
<evidence type="ECO:0000313" key="1">
    <source>
        <dbReference type="EMBL" id="CAG8457380.1"/>
    </source>
</evidence>
<proteinExistence type="predicted"/>
<dbReference type="Proteomes" id="UP000789396">
    <property type="component" value="Unassembled WGS sequence"/>
</dbReference>
<name>A0A9N8VJ49_9GLOM</name>
<reference evidence="2" key="1">
    <citation type="submission" date="2021-06" db="EMBL/GenBank/DDBJ databases">
        <authorList>
            <person name="Kallberg Y."/>
            <person name="Tangrot J."/>
            <person name="Rosling A."/>
        </authorList>
    </citation>
    <scope>NUCLEOTIDE SEQUENCE</scope>
    <source>
        <strain evidence="2">IN212</strain>
    </source>
</reference>